<evidence type="ECO:0000313" key="1">
    <source>
        <dbReference type="EMBL" id="TGK12896.1"/>
    </source>
</evidence>
<evidence type="ECO:0000313" key="2">
    <source>
        <dbReference type="Proteomes" id="UP000298458"/>
    </source>
</evidence>
<sequence length="273" mass="31593">METLGLQSQTFGLQSFTFDLPVRRADLDVNGHVNNGTYQSYFEEAREAAFAEAGFFPTRAKNLPSPFGSVFLEYKAELKHPESIRILTSFPEDPQGNWEIRQEMYRSSDGVFAAFAKFSVFSPGQEPRPPELNKEGRFFEHSVPLRWTDISPENHPYLSSLQYYLDDARIKSFIKAGFDLKELNRKGVGPVIYKATLDYFDSLVFPETVSVRTRVEKGEKNRLLFIQDLFRTEGGVEIHVCRGKFYGIFMDLHSKRPFRFSEEEKKRFMTDES</sequence>
<dbReference type="GO" id="GO:0047617">
    <property type="term" value="F:fatty acyl-CoA hydrolase activity"/>
    <property type="evidence" value="ECO:0007669"/>
    <property type="project" value="TreeGrafter"/>
</dbReference>
<dbReference type="Gene3D" id="3.10.129.10">
    <property type="entry name" value="Hotdog Thioesterase"/>
    <property type="match status" value="2"/>
</dbReference>
<accession>A0A4R9GJ45</accession>
<proteinExistence type="predicted"/>
<reference evidence="1" key="1">
    <citation type="journal article" date="2019" name="PLoS Negl. Trop. Dis.">
        <title>Revisiting the worldwide diversity of Leptospira species in the environment.</title>
        <authorList>
            <person name="Vincent A.T."/>
            <person name="Schiettekatte O."/>
            <person name="Bourhy P."/>
            <person name="Veyrier F.J."/>
            <person name="Picardeau M."/>
        </authorList>
    </citation>
    <scope>NUCLEOTIDE SEQUENCE [LARGE SCALE GENOMIC DNA]</scope>
    <source>
        <strain evidence="1">SSW15</strain>
    </source>
</reference>
<dbReference type="PANTHER" id="PTHR31793:SF24">
    <property type="entry name" value="LONG-CHAIN ACYL-COA THIOESTERASE FADM"/>
    <property type="match status" value="1"/>
</dbReference>
<dbReference type="InterPro" id="IPR029069">
    <property type="entry name" value="HotDog_dom_sf"/>
</dbReference>
<protein>
    <submittedName>
        <fullName evidence="1">Acyl-CoA thioesterase</fullName>
    </submittedName>
</protein>
<dbReference type="Proteomes" id="UP000298458">
    <property type="component" value="Unassembled WGS sequence"/>
</dbReference>
<organism evidence="1 2">
    <name type="scientific">Leptospira fletcheri</name>
    <dbReference type="NCBI Taxonomy" id="2484981"/>
    <lineage>
        <taxon>Bacteria</taxon>
        <taxon>Pseudomonadati</taxon>
        <taxon>Spirochaetota</taxon>
        <taxon>Spirochaetia</taxon>
        <taxon>Leptospirales</taxon>
        <taxon>Leptospiraceae</taxon>
        <taxon>Leptospira</taxon>
    </lineage>
</organism>
<gene>
    <name evidence="1" type="ORF">EHO60_03210</name>
</gene>
<dbReference type="PANTHER" id="PTHR31793">
    <property type="entry name" value="4-HYDROXYBENZOYL-COA THIOESTERASE FAMILY MEMBER"/>
    <property type="match status" value="1"/>
</dbReference>
<dbReference type="AlphaFoldDB" id="A0A4R9GJ45"/>
<keyword evidence="2" id="KW-1185">Reference proteome</keyword>
<name>A0A4R9GJ45_9LEPT</name>
<dbReference type="CDD" id="cd00586">
    <property type="entry name" value="4HBT"/>
    <property type="match status" value="1"/>
</dbReference>
<dbReference type="InterPro" id="IPR050563">
    <property type="entry name" value="4-hydroxybenzoyl-CoA_TE"/>
</dbReference>
<comment type="caution">
    <text evidence="1">The sequence shown here is derived from an EMBL/GenBank/DDBJ whole genome shotgun (WGS) entry which is preliminary data.</text>
</comment>
<dbReference type="Pfam" id="PF13279">
    <property type="entry name" value="4HBT_2"/>
    <property type="match status" value="2"/>
</dbReference>
<dbReference type="RefSeq" id="WP_135766741.1">
    <property type="nucleotide sequence ID" value="NZ_RQET01000003.1"/>
</dbReference>
<dbReference type="OrthoDB" id="9801517at2"/>
<dbReference type="SUPFAM" id="SSF54637">
    <property type="entry name" value="Thioesterase/thiol ester dehydrase-isomerase"/>
    <property type="match status" value="2"/>
</dbReference>
<dbReference type="EMBL" id="RQET01000003">
    <property type="protein sequence ID" value="TGK12896.1"/>
    <property type="molecule type" value="Genomic_DNA"/>
</dbReference>